<organism evidence="3">
    <name type="scientific">viral metagenome</name>
    <dbReference type="NCBI Taxonomy" id="1070528"/>
    <lineage>
        <taxon>unclassified sequences</taxon>
        <taxon>metagenomes</taxon>
        <taxon>organismal metagenomes</taxon>
    </lineage>
</organism>
<proteinExistence type="predicted"/>
<sequence>MESKLPENFKGLIVDFTKDLTNTFDDYSYLWNKYYAEDAPEDIFVSLFEYSKTVYPQRFFDILYQNEDIFKEDAEENTHFLPNVSFKLLFSCEGITENTKKAIWKYLQLVLFTVVNEVKDKSMFGDCANMFDGIDESALQDKLQETMEGIGEFFAKIDDNEDIDKETKEKMEETKNNIDEMMDEMPDLENIRNSFGGKMPNLENLQDNLRNMFNGKIGSLAKEMAEEIADDFKDLVDENDVQNPQDVIKKLMQNPSKISNLMKTVGAKLDDKMKSGDISKEELMKEASEMMNQMNGEGEMGDMLKNLMKNMGGLGKNMKFDTNKMDRMTKRESTISKMKEKVDIKKRQQEIELERIKLQQQEQINLQNELRAKYSLDETGENNFVFKLDGVDAEKTFIHPDLLKDIEEEEKNATQKKSQPQKKAVKKKKKGKK</sequence>
<dbReference type="EMBL" id="MN740217">
    <property type="protein sequence ID" value="QHT94213.1"/>
    <property type="molecule type" value="Genomic_DNA"/>
</dbReference>
<accession>A0A6C0IRS3</accession>
<feature type="region of interest" description="Disordered" evidence="2">
    <location>
        <begin position="409"/>
        <end position="433"/>
    </location>
</feature>
<dbReference type="AlphaFoldDB" id="A0A6C0IRS3"/>
<reference evidence="3" key="1">
    <citation type="journal article" date="2020" name="Nature">
        <title>Giant virus diversity and host interactions through global metagenomics.</title>
        <authorList>
            <person name="Schulz F."/>
            <person name="Roux S."/>
            <person name="Paez-Espino D."/>
            <person name="Jungbluth S."/>
            <person name="Walsh D.A."/>
            <person name="Denef V.J."/>
            <person name="McMahon K.D."/>
            <person name="Konstantinidis K.T."/>
            <person name="Eloe-Fadrosh E.A."/>
            <person name="Kyrpides N.C."/>
            <person name="Woyke T."/>
        </authorList>
    </citation>
    <scope>NUCLEOTIDE SEQUENCE</scope>
    <source>
        <strain evidence="3">GVMAG-M-3300024258-28</strain>
    </source>
</reference>
<feature type="coiled-coil region" evidence="1">
    <location>
        <begin position="164"/>
        <end position="191"/>
    </location>
</feature>
<protein>
    <submittedName>
        <fullName evidence="3">Uncharacterized protein</fullName>
    </submittedName>
</protein>
<name>A0A6C0IRS3_9ZZZZ</name>
<keyword evidence="1" id="KW-0175">Coiled coil</keyword>
<evidence type="ECO:0000256" key="1">
    <source>
        <dbReference type="SAM" id="Coils"/>
    </source>
</evidence>
<evidence type="ECO:0000313" key="3">
    <source>
        <dbReference type="EMBL" id="QHT94213.1"/>
    </source>
</evidence>
<evidence type="ECO:0000256" key="2">
    <source>
        <dbReference type="SAM" id="MobiDB-lite"/>
    </source>
</evidence>
<feature type="compositionally biased region" description="Basic residues" evidence="2">
    <location>
        <begin position="419"/>
        <end position="433"/>
    </location>
</feature>